<dbReference type="InterPro" id="IPR036249">
    <property type="entry name" value="Thioredoxin-like_sf"/>
</dbReference>
<dbReference type="PANTHER" id="PTHR45694:SF5">
    <property type="entry name" value="GLUTAREDOXIN 2"/>
    <property type="match status" value="1"/>
</dbReference>
<dbReference type="Pfam" id="PF00462">
    <property type="entry name" value="Glutaredoxin"/>
    <property type="match status" value="1"/>
</dbReference>
<dbReference type="EMBL" id="NHYD01000814">
    <property type="protein sequence ID" value="PPQ93182.1"/>
    <property type="molecule type" value="Genomic_DNA"/>
</dbReference>
<dbReference type="InterPro" id="IPR002109">
    <property type="entry name" value="Glutaredoxin"/>
</dbReference>
<dbReference type="SUPFAM" id="SSF52833">
    <property type="entry name" value="Thioredoxin-like"/>
    <property type="match status" value="1"/>
</dbReference>
<protein>
    <recommendedName>
        <fullName evidence="2">Glutaredoxin domain-containing protein</fullName>
    </recommendedName>
</protein>
<keyword evidence="1" id="KW-0812">Transmembrane</keyword>
<keyword evidence="1" id="KW-0472">Membrane</keyword>
<dbReference type="Gene3D" id="3.40.30.10">
    <property type="entry name" value="Glutaredoxin"/>
    <property type="match status" value="1"/>
</dbReference>
<keyword evidence="4" id="KW-1185">Reference proteome</keyword>
<feature type="transmembrane region" description="Helical" evidence="1">
    <location>
        <begin position="21"/>
        <end position="39"/>
    </location>
</feature>
<dbReference type="STRING" id="93625.A0A409XQU6"/>
<dbReference type="CDD" id="cd03419">
    <property type="entry name" value="GRX_GRXh_1_2_like"/>
    <property type="match status" value="1"/>
</dbReference>
<keyword evidence="1" id="KW-1133">Transmembrane helix</keyword>
<sequence>MSSQYASKHGKGMSPIRRRRFTLGAILLVGVLLFFFVPWEIPLSFGSTLSRASVARLAKSKKGKVGEIYGLLHLVTGDHEQEHVLSNAVHLDPTLPIELSFYGGDVALDWNAERDYIDTNYPVIVFSKICRFSQRAKDLIATYNLQPPPHIVEVDLRDDGNVIKTLLTRLTGQSTFPNILLQGTSIGGSDRLQELHDQKVLKKIFQEAGATPHSS</sequence>
<dbReference type="PRINTS" id="PR00160">
    <property type="entry name" value="GLUTAREDOXIN"/>
</dbReference>
<evidence type="ECO:0000313" key="4">
    <source>
        <dbReference type="Proteomes" id="UP000283269"/>
    </source>
</evidence>
<dbReference type="GO" id="GO:0005796">
    <property type="term" value="C:Golgi lumen"/>
    <property type="evidence" value="ECO:0007669"/>
    <property type="project" value="TreeGrafter"/>
</dbReference>
<evidence type="ECO:0000259" key="2">
    <source>
        <dbReference type="Pfam" id="PF00462"/>
    </source>
</evidence>
<dbReference type="AlphaFoldDB" id="A0A409XQU6"/>
<evidence type="ECO:0000313" key="3">
    <source>
        <dbReference type="EMBL" id="PPQ93182.1"/>
    </source>
</evidence>
<dbReference type="OrthoDB" id="423313at2759"/>
<evidence type="ECO:0000256" key="1">
    <source>
        <dbReference type="SAM" id="Phobius"/>
    </source>
</evidence>
<dbReference type="GO" id="GO:0005801">
    <property type="term" value="C:cis-Golgi network"/>
    <property type="evidence" value="ECO:0007669"/>
    <property type="project" value="TreeGrafter"/>
</dbReference>
<dbReference type="PROSITE" id="PS51354">
    <property type="entry name" value="GLUTAREDOXIN_2"/>
    <property type="match status" value="1"/>
</dbReference>
<accession>A0A409XQU6</accession>
<dbReference type="InParanoid" id="A0A409XQU6"/>
<dbReference type="GO" id="GO:0000324">
    <property type="term" value="C:fungal-type vacuole"/>
    <property type="evidence" value="ECO:0007669"/>
    <property type="project" value="TreeGrafter"/>
</dbReference>
<dbReference type="PANTHER" id="PTHR45694">
    <property type="entry name" value="GLUTAREDOXIN 2"/>
    <property type="match status" value="1"/>
</dbReference>
<dbReference type="Proteomes" id="UP000283269">
    <property type="component" value="Unassembled WGS sequence"/>
</dbReference>
<proteinExistence type="predicted"/>
<feature type="domain" description="Glutaredoxin" evidence="2">
    <location>
        <begin position="127"/>
        <end position="185"/>
    </location>
</feature>
<gene>
    <name evidence="3" type="ORF">CVT25_007939</name>
</gene>
<comment type="caution">
    <text evidence="3">The sequence shown here is derived from an EMBL/GenBank/DDBJ whole genome shotgun (WGS) entry which is preliminary data.</text>
</comment>
<dbReference type="GO" id="GO:0034599">
    <property type="term" value="P:cellular response to oxidative stress"/>
    <property type="evidence" value="ECO:0007669"/>
    <property type="project" value="TreeGrafter"/>
</dbReference>
<dbReference type="GO" id="GO:0015038">
    <property type="term" value="F:glutathione disulfide oxidoreductase activity"/>
    <property type="evidence" value="ECO:0007669"/>
    <property type="project" value="TreeGrafter"/>
</dbReference>
<reference evidence="3 4" key="1">
    <citation type="journal article" date="2018" name="Evol. Lett.">
        <title>Horizontal gene cluster transfer increased hallucinogenic mushroom diversity.</title>
        <authorList>
            <person name="Reynolds H.T."/>
            <person name="Vijayakumar V."/>
            <person name="Gluck-Thaler E."/>
            <person name="Korotkin H.B."/>
            <person name="Matheny P.B."/>
            <person name="Slot J.C."/>
        </authorList>
    </citation>
    <scope>NUCLEOTIDE SEQUENCE [LARGE SCALE GENOMIC DNA]</scope>
    <source>
        <strain evidence="3 4">2631</strain>
    </source>
</reference>
<name>A0A409XQU6_PSICY</name>
<dbReference type="InterPro" id="IPR014025">
    <property type="entry name" value="Glutaredoxin_subgr"/>
</dbReference>
<organism evidence="3 4">
    <name type="scientific">Psilocybe cyanescens</name>
    <dbReference type="NCBI Taxonomy" id="93625"/>
    <lineage>
        <taxon>Eukaryota</taxon>
        <taxon>Fungi</taxon>
        <taxon>Dikarya</taxon>
        <taxon>Basidiomycota</taxon>
        <taxon>Agaricomycotina</taxon>
        <taxon>Agaricomycetes</taxon>
        <taxon>Agaricomycetidae</taxon>
        <taxon>Agaricales</taxon>
        <taxon>Agaricineae</taxon>
        <taxon>Strophariaceae</taxon>
        <taxon>Psilocybe</taxon>
    </lineage>
</organism>